<feature type="region of interest" description="Disordered" evidence="7">
    <location>
        <begin position="1059"/>
        <end position="1084"/>
    </location>
</feature>
<sequence>MGDHDMSIMVVQGGDQQQAAIDAAAMQTGIIMDAAPPMWPNTMEALLQIDRRKKLLPAPSFRLPPHPAAALETTTTTTTRGMGAGVSFKAENTFVDCSHFQDLLLEPSNNINKQQQHPQQQESRSSGGRHGVLRELYSDKQAESLSFMQRQLRVLNMQRLEAERELLLEDDYVSHEQQLPYNNKCTHLRNNKAAAAAAAEEEHEPLSCRDVCSCEEEEEEEEDTAAAAGRGGAWNLSESRSMETADAEGRRWAHEYWRERARALAKLLSESIKREAALSAKLEGCTCVPMGPNSSKPAHLQQQRQPQQQQHPPPPPRHHHHYHHQQQQQQHPNNNNSSSHQHQHQHQHINNISSQPQQSSRVEALNYCCDSYLRFALRNAPVVVSHQDKELRYRFVYNAFPTLTEEEVIGMTDLEICNGEGISELMEFKHEVMHKGWPQKREIVFNTDMFGAKTFLVALEPVLCYSGEVMGINCLAMDVTEQADKRERLVQLREQVAVQKTMETELNKTIHITEEAMQAKQMLATMSHEIRSPLSGVVSMAEVLATTDLDAEQRQLVDVMLTSGDLVLQLINNILDLSKIESGALKCEAKKFRPREVVKNVLQMAHASVKSKNVAVEARINDDVPLELIGDVLRIRQVFTNLVSNAIKFTHKGEVMIAVRIESPDLNLAKEKMMKDLPFCPWPESPKSRLYGSHHKPLQMQLQSNLTPSPGVRDFAVSLNELSTNPTLISEEVETIWLYCDVHDTGIGIPDDALPTLFEKYTQVATSGNYGGTGLGLAICKNLVELMGGSLNVRSKENVGSTFSFKLPLQVPKDMISNDVYCMMLDKQDVKKYMVEEDLTSAKKIGYMQFSTNKSRSSRETRKAMTVLTDAAGITVAGAGAGAAVVLQNPTPPTPKPSSKILLAEDNKVNIMVAQSMLKRLGYSLEVVGNGADVIQALKQSKYDLILMDVCMPLMDGLEATRRIRHYERTGSWSYYPADSFEQQHHSPELIRISSSSSDAKLPTRIPIVALTANALPDNVEECFRHGMDSFIAKPVTFLKLEQVLKKFIPHPTIPATKLKKRDVQVPSPPPPLHKPNGLQNPKP</sequence>
<dbReference type="Pfam" id="PF00072">
    <property type="entry name" value="Response_reg"/>
    <property type="match status" value="1"/>
</dbReference>
<accession>A0ABP0VRP6</accession>
<feature type="region of interest" description="Disordered" evidence="7">
    <location>
        <begin position="289"/>
        <end position="356"/>
    </location>
</feature>
<protein>
    <recommendedName>
        <fullName evidence="2">histidine kinase</fullName>
        <ecNumber evidence="2">2.7.13.3</ecNumber>
    </recommendedName>
</protein>
<dbReference type="PANTHER" id="PTHR43047">
    <property type="entry name" value="TWO-COMPONENT HISTIDINE PROTEIN KINASE"/>
    <property type="match status" value="1"/>
</dbReference>
<dbReference type="InterPro" id="IPR005467">
    <property type="entry name" value="His_kinase_dom"/>
</dbReference>
<dbReference type="CDD" id="cd16922">
    <property type="entry name" value="HATPase_EvgS-ArcB-TorS-like"/>
    <property type="match status" value="1"/>
</dbReference>
<dbReference type="Pfam" id="PF00512">
    <property type="entry name" value="HisKA"/>
    <property type="match status" value="1"/>
</dbReference>
<keyword evidence="3 6" id="KW-0597">Phosphoprotein</keyword>
<reference evidence="10" key="1">
    <citation type="submission" date="2024-02" db="EMBL/GenBank/DDBJ databases">
        <authorList>
            <consortium name="ELIXIR-Norway"/>
            <consortium name="Elixir Norway"/>
        </authorList>
    </citation>
    <scope>NUCLEOTIDE SEQUENCE</scope>
</reference>
<evidence type="ECO:0000313" key="11">
    <source>
        <dbReference type="Proteomes" id="UP001497444"/>
    </source>
</evidence>
<dbReference type="EC" id="2.7.13.3" evidence="2"/>
<feature type="domain" description="Histidine kinase" evidence="8">
    <location>
        <begin position="525"/>
        <end position="811"/>
    </location>
</feature>
<dbReference type="InterPro" id="IPR036890">
    <property type="entry name" value="HATPase_C_sf"/>
</dbReference>
<feature type="compositionally biased region" description="Low complexity" evidence="7">
    <location>
        <begin position="325"/>
        <end position="340"/>
    </location>
</feature>
<feature type="modified residue" description="4-aspartylphosphate" evidence="6">
    <location>
        <position position="949"/>
    </location>
</feature>
<dbReference type="InterPro" id="IPR036097">
    <property type="entry name" value="HisK_dim/P_sf"/>
</dbReference>
<evidence type="ECO:0000256" key="6">
    <source>
        <dbReference type="PROSITE-ProRule" id="PRU00169"/>
    </source>
</evidence>
<feature type="compositionally biased region" description="Low complexity" evidence="7">
    <location>
        <begin position="301"/>
        <end position="310"/>
    </location>
</feature>
<dbReference type="PANTHER" id="PTHR43047:SF68">
    <property type="entry name" value="HISTIDINE KINASE 5"/>
    <property type="match status" value="1"/>
</dbReference>
<dbReference type="EMBL" id="OZ020105">
    <property type="protein sequence ID" value="CAK9256994.1"/>
    <property type="molecule type" value="Genomic_DNA"/>
</dbReference>
<dbReference type="Gene3D" id="1.10.287.130">
    <property type="match status" value="1"/>
</dbReference>
<dbReference type="Gene3D" id="3.30.565.10">
    <property type="entry name" value="Histidine kinase-like ATPase, C-terminal domain"/>
    <property type="match status" value="1"/>
</dbReference>
<evidence type="ECO:0000256" key="4">
    <source>
        <dbReference type="ARBA" id="ARBA00022679"/>
    </source>
</evidence>
<dbReference type="SMART" id="SM00448">
    <property type="entry name" value="REC"/>
    <property type="match status" value="1"/>
</dbReference>
<gene>
    <name evidence="10" type="ORF">CSSPJE1EN1_LOCUS2472</name>
</gene>
<name>A0ABP0VRP6_9BRYO</name>
<dbReference type="InterPro" id="IPR003594">
    <property type="entry name" value="HATPase_dom"/>
</dbReference>
<dbReference type="PRINTS" id="PR00344">
    <property type="entry name" value="BCTRLSENSOR"/>
</dbReference>
<dbReference type="SUPFAM" id="SSF55785">
    <property type="entry name" value="PYP-like sensor domain (PAS domain)"/>
    <property type="match status" value="1"/>
</dbReference>
<dbReference type="InterPro" id="IPR011006">
    <property type="entry name" value="CheY-like_superfamily"/>
</dbReference>
<dbReference type="InterPro" id="IPR003661">
    <property type="entry name" value="HisK_dim/P_dom"/>
</dbReference>
<dbReference type="Proteomes" id="UP001497444">
    <property type="component" value="Chromosome 10"/>
</dbReference>
<evidence type="ECO:0000256" key="7">
    <source>
        <dbReference type="SAM" id="MobiDB-lite"/>
    </source>
</evidence>
<dbReference type="CDD" id="cd00082">
    <property type="entry name" value="HisKA"/>
    <property type="match status" value="1"/>
</dbReference>
<feature type="domain" description="Response regulatory" evidence="9">
    <location>
        <begin position="900"/>
        <end position="1049"/>
    </location>
</feature>
<dbReference type="SUPFAM" id="SSF52172">
    <property type="entry name" value="CheY-like"/>
    <property type="match status" value="1"/>
</dbReference>
<evidence type="ECO:0000256" key="2">
    <source>
        <dbReference type="ARBA" id="ARBA00012438"/>
    </source>
</evidence>
<dbReference type="Gene3D" id="3.30.450.20">
    <property type="entry name" value="PAS domain"/>
    <property type="match status" value="1"/>
</dbReference>
<evidence type="ECO:0000259" key="9">
    <source>
        <dbReference type="PROSITE" id="PS50110"/>
    </source>
</evidence>
<dbReference type="CDD" id="cd17546">
    <property type="entry name" value="REC_hyHK_CKI1_RcsC-like"/>
    <property type="match status" value="1"/>
</dbReference>
<dbReference type="InterPro" id="IPR004358">
    <property type="entry name" value="Sig_transdc_His_kin-like_C"/>
</dbReference>
<dbReference type="SUPFAM" id="SSF47384">
    <property type="entry name" value="Homodimeric domain of signal transducing histidine kinase"/>
    <property type="match status" value="1"/>
</dbReference>
<evidence type="ECO:0000256" key="5">
    <source>
        <dbReference type="ARBA" id="ARBA00022777"/>
    </source>
</evidence>
<dbReference type="Pfam" id="PF02518">
    <property type="entry name" value="HATPase_c"/>
    <property type="match status" value="1"/>
</dbReference>
<dbReference type="SMART" id="SM00388">
    <property type="entry name" value="HisKA"/>
    <property type="match status" value="1"/>
</dbReference>
<dbReference type="SMART" id="SM00387">
    <property type="entry name" value="HATPase_c"/>
    <property type="match status" value="1"/>
</dbReference>
<comment type="catalytic activity">
    <reaction evidence="1">
        <text>ATP + protein L-histidine = ADP + protein N-phospho-L-histidine.</text>
        <dbReference type="EC" id="2.7.13.3"/>
    </reaction>
</comment>
<keyword evidence="5" id="KW-0418">Kinase</keyword>
<proteinExistence type="predicted"/>
<organism evidence="10 11">
    <name type="scientific">Sphagnum jensenii</name>
    <dbReference type="NCBI Taxonomy" id="128206"/>
    <lineage>
        <taxon>Eukaryota</taxon>
        <taxon>Viridiplantae</taxon>
        <taxon>Streptophyta</taxon>
        <taxon>Embryophyta</taxon>
        <taxon>Bryophyta</taxon>
        <taxon>Sphagnophytina</taxon>
        <taxon>Sphagnopsida</taxon>
        <taxon>Sphagnales</taxon>
        <taxon>Sphagnaceae</taxon>
        <taxon>Sphagnum</taxon>
    </lineage>
</organism>
<dbReference type="SUPFAM" id="SSF55874">
    <property type="entry name" value="ATPase domain of HSP90 chaperone/DNA topoisomerase II/histidine kinase"/>
    <property type="match status" value="1"/>
</dbReference>
<feature type="region of interest" description="Disordered" evidence="7">
    <location>
        <begin position="219"/>
        <end position="242"/>
    </location>
</feature>
<evidence type="ECO:0000259" key="8">
    <source>
        <dbReference type="PROSITE" id="PS50109"/>
    </source>
</evidence>
<dbReference type="Gene3D" id="3.40.50.2300">
    <property type="match status" value="1"/>
</dbReference>
<dbReference type="InterPro" id="IPR001789">
    <property type="entry name" value="Sig_transdc_resp-reg_receiver"/>
</dbReference>
<evidence type="ECO:0000256" key="1">
    <source>
        <dbReference type="ARBA" id="ARBA00000085"/>
    </source>
</evidence>
<dbReference type="PROSITE" id="PS50109">
    <property type="entry name" value="HIS_KIN"/>
    <property type="match status" value="1"/>
</dbReference>
<keyword evidence="11" id="KW-1185">Reference proteome</keyword>
<dbReference type="PROSITE" id="PS50110">
    <property type="entry name" value="RESPONSE_REGULATORY"/>
    <property type="match status" value="1"/>
</dbReference>
<evidence type="ECO:0000313" key="10">
    <source>
        <dbReference type="EMBL" id="CAK9256994.1"/>
    </source>
</evidence>
<dbReference type="InterPro" id="IPR035965">
    <property type="entry name" value="PAS-like_dom_sf"/>
</dbReference>
<keyword evidence="4" id="KW-0808">Transferase</keyword>
<evidence type="ECO:0000256" key="3">
    <source>
        <dbReference type="ARBA" id="ARBA00022553"/>
    </source>
</evidence>